<name>A0ABS5HJT9_9BACT</name>
<gene>
    <name evidence="1" type="ORF">KDD93_06810</name>
</gene>
<organism evidence="1 2">
    <name type="scientific">Campylobacter anatolicus</name>
    <dbReference type="NCBI Taxonomy" id="2829105"/>
    <lineage>
        <taxon>Bacteria</taxon>
        <taxon>Pseudomonadati</taxon>
        <taxon>Campylobacterota</taxon>
        <taxon>Epsilonproteobacteria</taxon>
        <taxon>Campylobacterales</taxon>
        <taxon>Campylobacteraceae</taxon>
        <taxon>Campylobacter</taxon>
    </lineage>
</organism>
<sequence>MLDLIWQYKNKPRAKATAELLNNAVYKSFDDALALAEILNIQTATGYALDLIGRHVGCEREQAYFVLKKWFAFSEAESKDGFNAGEFYKKKDALKGSFYLNDSDYRFLIKAKIIKNYQTGTLENMIKSFEFLFNKGVFIFDNYDMSVNLVINHTKLNLFLLKMAIKNDILVRPVGVGFKIILLLQDGFFGFSKNKNSLGFNRGNFARELQNDI</sequence>
<dbReference type="Proteomes" id="UP000682951">
    <property type="component" value="Unassembled WGS sequence"/>
</dbReference>
<proteinExistence type="predicted"/>
<keyword evidence="2" id="KW-1185">Reference proteome</keyword>
<protein>
    <submittedName>
        <fullName evidence="1">DUF2612 domain-containing protein</fullName>
    </submittedName>
</protein>
<dbReference type="Pfam" id="PF11041">
    <property type="entry name" value="Phage_Wedge1"/>
    <property type="match status" value="1"/>
</dbReference>
<evidence type="ECO:0000313" key="1">
    <source>
        <dbReference type="EMBL" id="MBR8464270.1"/>
    </source>
</evidence>
<reference evidence="1 2" key="1">
    <citation type="submission" date="2021-04" db="EMBL/GenBank/DDBJ databases">
        <title>Molecular and phenotypic characterization and identification of bacterial isolates recovered from the Anatolian ground squirrels (Spermophilus xanthoprymnus) and which have the potential to form a new species in the Campylobacter genus.</title>
        <authorList>
            <person name="Aydin F."/>
            <person name="Abay S."/>
            <person name="Kayman T."/>
            <person name="Karakaya E."/>
            <person name="Mustak H.K."/>
            <person name="Mustak I.B."/>
            <person name="Bilgin N."/>
            <person name="Duzler A."/>
            <person name="Sahin O."/>
            <person name="Guran O."/>
            <person name="Saticioglu I.B."/>
        </authorList>
    </citation>
    <scope>NUCLEOTIDE SEQUENCE [LARGE SCALE GENOMIC DNA]</scope>
    <source>
        <strain evidence="2">faydin-G24</strain>
    </source>
</reference>
<dbReference type="InterPro" id="IPR021283">
    <property type="entry name" value="Phage_Wedge1"/>
</dbReference>
<accession>A0ABS5HJT9</accession>
<evidence type="ECO:0000313" key="2">
    <source>
        <dbReference type="Proteomes" id="UP000682951"/>
    </source>
</evidence>
<comment type="caution">
    <text evidence="1">The sequence shown here is derived from an EMBL/GenBank/DDBJ whole genome shotgun (WGS) entry which is preliminary data.</text>
</comment>
<dbReference type="EMBL" id="JAGSSW010000006">
    <property type="protein sequence ID" value="MBR8464270.1"/>
    <property type="molecule type" value="Genomic_DNA"/>
</dbReference>
<dbReference type="RefSeq" id="WP_212142206.1">
    <property type="nucleotide sequence ID" value="NZ_JAGSSW010000006.1"/>
</dbReference>